<keyword evidence="2" id="KW-1185">Reference proteome</keyword>
<dbReference type="EMBL" id="JARZHI010000058">
    <property type="protein sequence ID" value="MDI1435410.1"/>
    <property type="molecule type" value="Genomic_DNA"/>
</dbReference>
<organism evidence="1 2">
    <name type="scientific">Polyangium sorediatum</name>
    <dbReference type="NCBI Taxonomy" id="889274"/>
    <lineage>
        <taxon>Bacteria</taxon>
        <taxon>Pseudomonadati</taxon>
        <taxon>Myxococcota</taxon>
        <taxon>Polyangia</taxon>
        <taxon>Polyangiales</taxon>
        <taxon>Polyangiaceae</taxon>
        <taxon>Polyangium</taxon>
    </lineage>
</organism>
<dbReference type="RefSeq" id="WP_136972978.1">
    <property type="nucleotide sequence ID" value="NZ_JARZHI010000058.1"/>
</dbReference>
<sequence length="224" mass="23781">MTTAPSPLSKKLQIKPNARVLVLGAPEGRAALLDPLPEGASVGRAARGAFDVVLLFVEKAKELEKGGPKAISAVREGGVLWVAYPKKSSKVETDLTRDVGWKVIEEAGWGGVAQVAMDETWSALRFKPEATVARKENSAAAPGARKMGAAKKGLVVAAPSDLAAALAEDAAASRTWEALAPSHRKEYVGWIEEAKKPETRARRIASSVEMMAAGVKDRNAKYAR</sequence>
<comment type="caution">
    <text evidence="1">The sequence shown here is derived from an EMBL/GenBank/DDBJ whole genome shotgun (WGS) entry which is preliminary data.</text>
</comment>
<protein>
    <submittedName>
        <fullName evidence="1">YdeI/OmpD-associated family protein</fullName>
    </submittedName>
</protein>
<gene>
    <name evidence="1" type="ORF">QHF89_38265</name>
</gene>
<dbReference type="Pfam" id="PF13376">
    <property type="entry name" value="OmdA"/>
    <property type="match status" value="1"/>
</dbReference>
<name>A0ABT6P5E7_9BACT</name>
<evidence type="ECO:0000313" key="1">
    <source>
        <dbReference type="EMBL" id="MDI1435410.1"/>
    </source>
</evidence>
<evidence type="ECO:0000313" key="2">
    <source>
        <dbReference type="Proteomes" id="UP001160301"/>
    </source>
</evidence>
<reference evidence="1 2" key="1">
    <citation type="submission" date="2023-04" db="EMBL/GenBank/DDBJ databases">
        <title>The genome sequence of Polyangium sorediatum DSM14670.</title>
        <authorList>
            <person name="Zhang X."/>
        </authorList>
    </citation>
    <scope>NUCLEOTIDE SEQUENCE [LARGE SCALE GENOMIC DNA]</scope>
    <source>
        <strain evidence="1 2">DSM 14670</strain>
    </source>
</reference>
<accession>A0ABT6P5E7</accession>
<dbReference type="Proteomes" id="UP001160301">
    <property type="component" value="Unassembled WGS sequence"/>
</dbReference>
<proteinExistence type="predicted"/>